<protein>
    <recommendedName>
        <fullName evidence="3">Peptidase propeptide and YPEB domain-containing protein</fullName>
    </recommendedName>
</protein>
<evidence type="ECO:0008006" key="3">
    <source>
        <dbReference type="Google" id="ProtNLM"/>
    </source>
</evidence>
<reference evidence="2" key="1">
    <citation type="journal article" date="2019" name="Int. J. Syst. Evol. Microbiol.">
        <title>The Global Catalogue of Microorganisms (GCM) 10K type strain sequencing project: providing services to taxonomists for standard genome sequencing and annotation.</title>
        <authorList>
            <consortium name="The Broad Institute Genomics Platform"/>
            <consortium name="The Broad Institute Genome Sequencing Center for Infectious Disease"/>
            <person name="Wu L."/>
            <person name="Ma J."/>
        </authorList>
    </citation>
    <scope>NUCLEOTIDE SEQUENCE [LARGE SCALE GENOMIC DNA]</scope>
    <source>
        <strain evidence="2">KCTC 32255</strain>
    </source>
</reference>
<dbReference type="Proteomes" id="UP001596337">
    <property type="component" value="Unassembled WGS sequence"/>
</dbReference>
<gene>
    <name evidence="1" type="ORF">ACFQGD_30890</name>
</gene>
<accession>A0ABW2CAH9</accession>
<proteinExistence type="predicted"/>
<evidence type="ECO:0000313" key="2">
    <source>
        <dbReference type="Proteomes" id="UP001596337"/>
    </source>
</evidence>
<sequence length="229" mass="25172">MRRRWLPLTVLVVALVALVASVLWVFAGDRGMFVDGRAVVTGDGPVRDLDGARDAADRFADRLGLTVGEVMEFDNGFYAVLVDVDGEGSTEVLVDPDTGTTWLEYGPAMMWNTRYGMHRSGMYGAGMHGWRDGADWGDGPDWRCPGWGGAPGRAASCAAEDGPEQARRIADDWLRAERPGERAGHADAFPGYYTLHTERDGEVTGMLSVRCGTGDVWYHSWHGRFLRMD</sequence>
<dbReference type="EMBL" id="JBHSXX010000001">
    <property type="protein sequence ID" value="MFC6871539.1"/>
    <property type="molecule type" value="Genomic_DNA"/>
</dbReference>
<evidence type="ECO:0000313" key="1">
    <source>
        <dbReference type="EMBL" id="MFC6871539.1"/>
    </source>
</evidence>
<name>A0ABW2CAH9_9PSEU</name>
<comment type="caution">
    <text evidence="1">The sequence shown here is derived from an EMBL/GenBank/DDBJ whole genome shotgun (WGS) entry which is preliminary data.</text>
</comment>
<organism evidence="1 2">
    <name type="scientific">Haloechinothrix salitolerans</name>
    <dbReference type="NCBI Taxonomy" id="926830"/>
    <lineage>
        <taxon>Bacteria</taxon>
        <taxon>Bacillati</taxon>
        <taxon>Actinomycetota</taxon>
        <taxon>Actinomycetes</taxon>
        <taxon>Pseudonocardiales</taxon>
        <taxon>Pseudonocardiaceae</taxon>
        <taxon>Haloechinothrix</taxon>
    </lineage>
</organism>
<dbReference type="RefSeq" id="WP_345391283.1">
    <property type="nucleotide sequence ID" value="NZ_BAABLA010000007.1"/>
</dbReference>
<keyword evidence="2" id="KW-1185">Reference proteome</keyword>